<dbReference type="AlphaFoldDB" id="A0A1G9RAJ7"/>
<keyword evidence="4" id="KW-1185">Reference proteome</keyword>
<protein>
    <submittedName>
        <fullName evidence="3">ADP-heptose:LPS heptosyltransferase</fullName>
    </submittedName>
</protein>
<organism evidence="3 4">
    <name type="scientific">Methylobacterium phyllostachyos</name>
    <dbReference type="NCBI Taxonomy" id="582672"/>
    <lineage>
        <taxon>Bacteria</taxon>
        <taxon>Pseudomonadati</taxon>
        <taxon>Pseudomonadota</taxon>
        <taxon>Alphaproteobacteria</taxon>
        <taxon>Hyphomicrobiales</taxon>
        <taxon>Methylobacteriaceae</taxon>
        <taxon>Methylobacterium</taxon>
    </lineage>
</organism>
<evidence type="ECO:0000256" key="2">
    <source>
        <dbReference type="ARBA" id="ARBA00022679"/>
    </source>
</evidence>
<evidence type="ECO:0000313" key="3">
    <source>
        <dbReference type="EMBL" id="SDM19877.1"/>
    </source>
</evidence>
<dbReference type="OrthoDB" id="9807356at2"/>
<gene>
    <name evidence="3" type="ORF">SAMN05216360_101159</name>
</gene>
<dbReference type="SUPFAM" id="SSF53756">
    <property type="entry name" value="UDP-Glycosyltransferase/glycogen phosphorylase"/>
    <property type="match status" value="1"/>
</dbReference>
<dbReference type="Proteomes" id="UP000198704">
    <property type="component" value="Unassembled WGS sequence"/>
</dbReference>
<dbReference type="Pfam" id="PF01075">
    <property type="entry name" value="Glyco_transf_9"/>
    <property type="match status" value="1"/>
</dbReference>
<dbReference type="PANTHER" id="PTHR30160">
    <property type="entry name" value="TETRAACYLDISACCHARIDE 4'-KINASE-RELATED"/>
    <property type="match status" value="1"/>
</dbReference>
<reference evidence="4" key="1">
    <citation type="submission" date="2016-10" db="EMBL/GenBank/DDBJ databases">
        <authorList>
            <person name="Varghese N."/>
            <person name="Submissions S."/>
        </authorList>
    </citation>
    <scope>NUCLEOTIDE SEQUENCE [LARGE SCALE GENOMIC DNA]</scope>
    <source>
        <strain evidence="4">BL47</strain>
    </source>
</reference>
<dbReference type="Gene3D" id="3.40.50.2000">
    <property type="entry name" value="Glycogen Phosphorylase B"/>
    <property type="match status" value="2"/>
</dbReference>
<dbReference type="InterPro" id="IPR051199">
    <property type="entry name" value="LPS_LOS_Heptosyltrfase"/>
</dbReference>
<dbReference type="EMBL" id="FNHS01000001">
    <property type="protein sequence ID" value="SDM19877.1"/>
    <property type="molecule type" value="Genomic_DNA"/>
</dbReference>
<evidence type="ECO:0000313" key="4">
    <source>
        <dbReference type="Proteomes" id="UP000198704"/>
    </source>
</evidence>
<keyword evidence="1" id="KW-0328">Glycosyltransferase</keyword>
<dbReference type="InterPro" id="IPR002201">
    <property type="entry name" value="Glyco_trans_9"/>
</dbReference>
<keyword evidence="2 3" id="KW-0808">Transferase</keyword>
<dbReference type="STRING" id="582672.SAMN05216360_101159"/>
<dbReference type="CDD" id="cd03789">
    <property type="entry name" value="GT9_LPS_heptosyltransferase"/>
    <property type="match status" value="1"/>
</dbReference>
<dbReference type="GO" id="GO:0005829">
    <property type="term" value="C:cytosol"/>
    <property type="evidence" value="ECO:0007669"/>
    <property type="project" value="TreeGrafter"/>
</dbReference>
<dbReference type="GO" id="GO:0008713">
    <property type="term" value="F:ADP-heptose-lipopolysaccharide heptosyltransferase activity"/>
    <property type="evidence" value="ECO:0007669"/>
    <property type="project" value="TreeGrafter"/>
</dbReference>
<accession>A0A1G9RAJ7</accession>
<dbReference type="RefSeq" id="WP_091712507.1">
    <property type="nucleotide sequence ID" value="NZ_FNHS01000001.1"/>
</dbReference>
<proteinExistence type="predicted"/>
<name>A0A1G9RAJ7_9HYPH</name>
<evidence type="ECO:0000256" key="1">
    <source>
        <dbReference type="ARBA" id="ARBA00022676"/>
    </source>
</evidence>
<dbReference type="GO" id="GO:0009244">
    <property type="term" value="P:lipopolysaccharide core region biosynthetic process"/>
    <property type="evidence" value="ECO:0007669"/>
    <property type="project" value="TreeGrafter"/>
</dbReference>
<sequence>MTRSSGNSHLIDRWAGRIFAQRFRYAVKKDQLPLSPRRVGIIQPTAIGDTLISSAAIRQIVEFYQDAEITILHGSNNLAALKLLNFPVTLVACNFRNPLKARRQIIAQAFDLIVDLTPWPYVTAICARAAPFAIGFAPPDSSRHYLFDIAIRHDANDHELANLERLRSLFPRCDKQPVHPVSPNAVRPDLSRSNTVYLHPFAGGRRAHEKSWPVGHWVELASMLASEGFDLCITGGKADVNAVSEIIDAMTNAGVMVTSLCGKTSLAELASLLTSAKLLVSVDTGVVHLGSACNARVLSLHGPTSSKRWGAWGSQGHSVDSPHPDAGYIIYGFEDLGRPDVTMQAITASEVFQTAMTIVSNDGKDPIALANDSTEKGK</sequence>